<protein>
    <submittedName>
        <fullName evidence="2">Uncharacterized protein</fullName>
    </submittedName>
</protein>
<dbReference type="GO" id="GO:0005694">
    <property type="term" value="C:chromosome"/>
    <property type="evidence" value="ECO:0007669"/>
    <property type="project" value="InterPro"/>
</dbReference>
<feature type="transmembrane region" description="Helical" evidence="1">
    <location>
        <begin position="105"/>
        <end position="124"/>
    </location>
</feature>
<keyword evidence="1" id="KW-1133">Transmembrane helix</keyword>
<keyword evidence="1" id="KW-0472">Membrane</keyword>
<evidence type="ECO:0000313" key="3">
    <source>
        <dbReference type="Proteomes" id="UP000192997"/>
    </source>
</evidence>
<organism evidence="2 3">
    <name type="scientific">Cylindrospermopsis raciborskii CENA303</name>
    <dbReference type="NCBI Taxonomy" id="1170769"/>
    <lineage>
        <taxon>Bacteria</taxon>
        <taxon>Bacillati</taxon>
        <taxon>Cyanobacteriota</taxon>
        <taxon>Cyanophyceae</taxon>
        <taxon>Nostocales</taxon>
        <taxon>Aphanizomenonaceae</taxon>
        <taxon>Cylindrospermopsis</taxon>
    </lineage>
</organism>
<dbReference type="EMBL" id="NBYN01000022">
    <property type="protein sequence ID" value="OSO93807.1"/>
    <property type="molecule type" value="Genomic_DNA"/>
</dbReference>
<comment type="caution">
    <text evidence="2">The sequence shown here is derived from an EMBL/GenBank/DDBJ whole genome shotgun (WGS) entry which is preliminary data.</text>
</comment>
<dbReference type="InterPro" id="IPR036078">
    <property type="entry name" value="Spo11/TopoVI_A_sf"/>
</dbReference>
<keyword evidence="1" id="KW-0812">Transmembrane</keyword>
<feature type="transmembrane region" description="Helical" evidence="1">
    <location>
        <begin position="159"/>
        <end position="180"/>
    </location>
</feature>
<reference evidence="3" key="1">
    <citation type="submission" date="2017-04" db="EMBL/GenBank/DDBJ databases">
        <authorList>
            <person name="Abreu V.A."/>
            <person name="Popin R.V."/>
            <person name="Rigonato J."/>
            <person name="Andreote A.P."/>
            <person name="Schaker P.C."/>
            <person name="Hoff-Risseti C."/>
            <person name="Alvarenga D.O."/>
            <person name="Varani A.M."/>
            <person name="Fiore M.F."/>
        </authorList>
    </citation>
    <scope>NUCLEOTIDE SEQUENCE [LARGE SCALE GENOMIC DNA]</scope>
    <source>
        <strain evidence="3">CENA303</strain>
    </source>
</reference>
<dbReference type="AlphaFoldDB" id="A0A1X4G9P4"/>
<evidence type="ECO:0000256" key="1">
    <source>
        <dbReference type="SAM" id="Phobius"/>
    </source>
</evidence>
<accession>A0A1X4G9P4</accession>
<dbReference type="Gene3D" id="3.40.1360.10">
    <property type="match status" value="1"/>
</dbReference>
<evidence type="ECO:0000313" key="2">
    <source>
        <dbReference type="EMBL" id="OSO93807.1"/>
    </source>
</evidence>
<dbReference type="GO" id="GO:0003677">
    <property type="term" value="F:DNA binding"/>
    <property type="evidence" value="ECO:0007669"/>
    <property type="project" value="InterPro"/>
</dbReference>
<sequence length="434" mass="49318">MKCVNCGTDNKLRDRKERNGRCKQCHHQFTFEPTDMGSVKITDAMFSKTLADISVNHTLHFTNKQFLYFLDSRLKKKAFKSSGFWILYFSLSIFLASIFGIVGNLILQVLFVTYLFLLAQSNKLDSFTRRNSAKRLVFVGVFILIFSTLLWWSSYNVNLIFYSFTFLGILSVLLGILQLVRIKNSRDLGYDSQEFLITQSNVNDWLARWQLLNGKVDKILPETPTEIEAASINPEITAYSFDRLVVCSSPSIAQVLIANNLHFEHNCAILSMNGYPENIFGITMEMLKRNPNLQIFALHDCSPEGVSLVNYIRTDENWFLNSQLPIIDIGLLPRQILGNKGGMFIQNTATSAEKSKNLPMEIRQTLSAQELAWLDAGNFIELESFSPQTLIQVIRNAISRSFDLVPDSNGLLVISDPVNYVDTNNSIYMIESFG</sequence>
<proteinExistence type="predicted"/>
<name>A0A1X4G9P4_9CYAN</name>
<gene>
    <name evidence="2" type="ORF">B7O87_05340</name>
</gene>
<feature type="transmembrane region" description="Helical" evidence="1">
    <location>
        <begin position="136"/>
        <end position="153"/>
    </location>
</feature>
<dbReference type="Proteomes" id="UP000192997">
    <property type="component" value="Unassembled WGS sequence"/>
</dbReference>
<dbReference type="SUPFAM" id="SSF56726">
    <property type="entry name" value="DNA topoisomerase IV, alpha subunit"/>
    <property type="match status" value="1"/>
</dbReference>